<dbReference type="Proteomes" id="UP001166191">
    <property type="component" value="Unassembled WGS sequence"/>
</dbReference>
<evidence type="ECO:0000313" key="2">
    <source>
        <dbReference type="Proteomes" id="UP001166191"/>
    </source>
</evidence>
<organism evidence="1 2">
    <name type="scientific">Paracoccus marinaquae</name>
    <dbReference type="NCBI Taxonomy" id="2841926"/>
    <lineage>
        <taxon>Bacteria</taxon>
        <taxon>Pseudomonadati</taxon>
        <taxon>Pseudomonadota</taxon>
        <taxon>Alphaproteobacteria</taxon>
        <taxon>Rhodobacterales</taxon>
        <taxon>Paracoccaceae</taxon>
        <taxon>Paracoccus</taxon>
    </lineage>
</organism>
<name>A0ABS6AI62_9RHOB</name>
<dbReference type="RefSeq" id="WP_216032961.1">
    <property type="nucleotide sequence ID" value="NZ_JAHKNG010000012.1"/>
</dbReference>
<gene>
    <name evidence="1" type="ORF">KNW02_09150</name>
</gene>
<protein>
    <recommendedName>
        <fullName evidence="3">Response regulatory domain-containing protein</fullName>
    </recommendedName>
</protein>
<keyword evidence="2" id="KW-1185">Reference proteome</keyword>
<comment type="caution">
    <text evidence="1">The sequence shown here is derived from an EMBL/GenBank/DDBJ whole genome shotgun (WGS) entry which is preliminary data.</text>
</comment>
<evidence type="ECO:0000313" key="1">
    <source>
        <dbReference type="EMBL" id="MBU3030285.1"/>
    </source>
</evidence>
<sequence length="128" mass="13706">MSSQKFRFVIIEKDSFVAHDMREGLKAAVPGCDTHHLTDLDGASGLVTTDAEAGSPRTVIVTKLSLAQLDSSGLTQLAQQMRAEIVVRLGEDPRAAVTERGWLSLASPFTWEDLAGLASDLGRRPTAA</sequence>
<dbReference type="EMBL" id="JAHKNG010000012">
    <property type="protein sequence ID" value="MBU3030285.1"/>
    <property type="molecule type" value="Genomic_DNA"/>
</dbReference>
<proteinExistence type="predicted"/>
<accession>A0ABS6AI62</accession>
<evidence type="ECO:0008006" key="3">
    <source>
        <dbReference type="Google" id="ProtNLM"/>
    </source>
</evidence>
<reference evidence="1" key="1">
    <citation type="submission" date="2021-06" db="EMBL/GenBank/DDBJ databases">
        <title>Paracoccus bacterium XHP0099 sp. nov., isolated from the surface waters of the Yellow Sea.</title>
        <authorList>
            <person name="Xue H."/>
            <person name="Zhang D."/>
        </authorList>
    </citation>
    <scope>NUCLEOTIDE SEQUENCE</scope>
    <source>
        <strain evidence="1">XHP0099</strain>
    </source>
</reference>